<sequence length="899" mass="99837">MGIPFVYVYRRKHPSDGPGLTAMAGVRSPDTASILSHSPSSRPSTFTGGRGPAYTLDTFSSQDFIVKDFIETLTDGSIPVRRSGTTSARQAFDPKPLIRTFEHTLARLRTLSEDLEARESELSGSVRKAETQHNSNIKSREQELERAIDGFHRLERTLDGDGDSGGNAAMHIGERLEELDRQRQRAQDAKFVLQCWLEVSERGDLSALDDVRRMGGGEGKVRCALIARQLLNISQRLDPVTNGTPQTHDSHLAKGVDGHLDDTELPNGGFKAKARGGHQPREIIEKFLEMLEKDLLKSFDDFYRRQNFDGMRECAVALRDFSDGSSVISLFVNQHQFFIDRAQLVTEDLATDTEAWDRLADPDTEPPGVEPSLQSLIDEVKVVCQEESFIIKRAFPFHEEVLARFLQRVFQQSIQQKLEIVLNKADSISSLAFLRSLQASRSYIAALVEDLKAHGLTEHPEPASSVTAAVLDQQLDELFVPYFTGSSYIEREKRNLGELFEGLLFKYQIYHSRRRKMQPSSYLGQLAARGNEYISNAREAYTKRLDTADLPARQKAMLLRIAGLHERDHTGAGGQREIDVTDEDGKLSLPFTKRMLKWLAEGVGRGLELAGGGNETPREIRELLHLLVANVGEIYLETALDAMGDAAAVAEGAKTTEPDLNYLFWLKGAISVLHLTLTTIRMLLLPLAASNLSIRRDLEKYTTTFTDRAETKIDLILHRTLDASLAWSTRLLSQQRKTDFRPRDDANLQLDHLQTTTCAALCVFLSRVHSSASASLLGSGSGLEAFILELAIGLRSLLLQHFKSFPVSLTGALVVSKDITKYIELLRGWELPGSFDPSLEVLTEIAGLFVISPEALRERLRGFGAVGGLVGMERGDLRGFVVRREDAGSVGVQAALSVL</sequence>
<proteinExistence type="inferred from homology"/>
<keyword evidence="2" id="KW-0813">Transport</keyword>
<evidence type="ECO:0000256" key="5">
    <source>
        <dbReference type="SAM" id="MobiDB-lite"/>
    </source>
</evidence>
<accession>A0A4U0U842</accession>
<dbReference type="GO" id="GO:0006887">
    <property type="term" value="P:exocytosis"/>
    <property type="evidence" value="ECO:0007669"/>
    <property type="project" value="UniProtKB-KW"/>
</dbReference>
<dbReference type="GO" id="GO:0006893">
    <property type="term" value="P:Golgi to plasma membrane transport"/>
    <property type="evidence" value="ECO:0007669"/>
    <property type="project" value="TreeGrafter"/>
</dbReference>
<keyword evidence="3" id="KW-0268">Exocytosis</keyword>
<feature type="domain" description="Exocyst complex component Sec10-like alpha-helical bundle" evidence="6">
    <location>
        <begin position="222"/>
        <end position="893"/>
    </location>
</feature>
<evidence type="ECO:0000313" key="8">
    <source>
        <dbReference type="EMBL" id="TKA30596.1"/>
    </source>
</evidence>
<reference evidence="8 9" key="1">
    <citation type="submission" date="2017-03" db="EMBL/GenBank/DDBJ databases">
        <title>Genomes of endolithic fungi from Antarctica.</title>
        <authorList>
            <person name="Coleine C."/>
            <person name="Masonjones S."/>
            <person name="Stajich J.E."/>
        </authorList>
    </citation>
    <scope>NUCLEOTIDE SEQUENCE [LARGE SCALE GENOMIC DNA]</scope>
    <source>
        <strain evidence="8 9">CCFEE 5311</strain>
    </source>
</reference>
<dbReference type="InterPro" id="IPR048625">
    <property type="entry name" value="Sec10_N"/>
</dbReference>
<dbReference type="STRING" id="329885.A0A4U0U842"/>
<dbReference type="InterPro" id="IPR048627">
    <property type="entry name" value="Sec10_HB"/>
</dbReference>
<feature type="domain" description="Exocyst complex component Sec10 N-terminal" evidence="7">
    <location>
        <begin position="94"/>
        <end position="211"/>
    </location>
</feature>
<name>A0A4U0U842_9PEZI</name>
<comment type="similarity">
    <text evidence="1">Belongs to the SEC10 family.</text>
</comment>
<dbReference type="Proteomes" id="UP000310066">
    <property type="component" value="Unassembled WGS sequence"/>
</dbReference>
<dbReference type="OrthoDB" id="125856at2759"/>
<feature type="compositionally biased region" description="Basic and acidic residues" evidence="5">
    <location>
        <begin position="122"/>
        <end position="131"/>
    </location>
</feature>
<comment type="caution">
    <text evidence="8">The sequence shown here is derived from an EMBL/GenBank/DDBJ whole genome shotgun (WGS) entry which is preliminary data.</text>
</comment>
<dbReference type="PANTHER" id="PTHR12100">
    <property type="entry name" value="SEC10"/>
    <property type="match status" value="1"/>
</dbReference>
<dbReference type="Pfam" id="PF20667">
    <property type="entry name" value="Sec10_N"/>
    <property type="match status" value="1"/>
</dbReference>
<organism evidence="8 9">
    <name type="scientific">Friedmanniomyces endolithicus</name>
    <dbReference type="NCBI Taxonomy" id="329885"/>
    <lineage>
        <taxon>Eukaryota</taxon>
        <taxon>Fungi</taxon>
        <taxon>Dikarya</taxon>
        <taxon>Ascomycota</taxon>
        <taxon>Pezizomycotina</taxon>
        <taxon>Dothideomycetes</taxon>
        <taxon>Dothideomycetidae</taxon>
        <taxon>Mycosphaerellales</taxon>
        <taxon>Teratosphaeriaceae</taxon>
        <taxon>Friedmanniomyces</taxon>
    </lineage>
</organism>
<evidence type="ECO:0000256" key="4">
    <source>
        <dbReference type="ARBA" id="ARBA00023054"/>
    </source>
</evidence>
<dbReference type="InterPro" id="IPR009976">
    <property type="entry name" value="Sec10-like"/>
</dbReference>
<protein>
    <submittedName>
        <fullName evidence="8">Uncharacterized protein</fullName>
    </submittedName>
</protein>
<dbReference type="PANTHER" id="PTHR12100:SF0">
    <property type="entry name" value="EXOCYST COMPLEX COMPONENT 5"/>
    <property type="match status" value="1"/>
</dbReference>
<evidence type="ECO:0000256" key="2">
    <source>
        <dbReference type="ARBA" id="ARBA00022448"/>
    </source>
</evidence>
<evidence type="ECO:0000256" key="1">
    <source>
        <dbReference type="ARBA" id="ARBA00006572"/>
    </source>
</evidence>
<keyword evidence="4" id="KW-0175">Coiled coil</keyword>
<dbReference type="Pfam" id="PF07393">
    <property type="entry name" value="Sec10_HB"/>
    <property type="match status" value="1"/>
</dbReference>
<evidence type="ECO:0000259" key="6">
    <source>
        <dbReference type="Pfam" id="PF07393"/>
    </source>
</evidence>
<evidence type="ECO:0000313" key="9">
    <source>
        <dbReference type="Proteomes" id="UP000310066"/>
    </source>
</evidence>
<gene>
    <name evidence="8" type="ORF">B0A54_15181</name>
</gene>
<dbReference type="GO" id="GO:0000145">
    <property type="term" value="C:exocyst"/>
    <property type="evidence" value="ECO:0007669"/>
    <property type="project" value="TreeGrafter"/>
</dbReference>
<dbReference type="AlphaFoldDB" id="A0A4U0U842"/>
<evidence type="ECO:0000259" key="7">
    <source>
        <dbReference type="Pfam" id="PF20667"/>
    </source>
</evidence>
<dbReference type="EMBL" id="NAJP01000101">
    <property type="protein sequence ID" value="TKA30596.1"/>
    <property type="molecule type" value="Genomic_DNA"/>
</dbReference>
<evidence type="ECO:0000256" key="3">
    <source>
        <dbReference type="ARBA" id="ARBA00022483"/>
    </source>
</evidence>
<feature type="region of interest" description="Disordered" evidence="5">
    <location>
        <begin position="122"/>
        <end position="141"/>
    </location>
</feature>